<dbReference type="Gene3D" id="3.20.20.80">
    <property type="entry name" value="Glycosidases"/>
    <property type="match status" value="1"/>
</dbReference>
<dbReference type="RefSeq" id="WP_256311594.1">
    <property type="nucleotide sequence ID" value="NZ_JANGAC010000007.1"/>
</dbReference>
<evidence type="ECO:0008006" key="3">
    <source>
        <dbReference type="Google" id="ProtNLM"/>
    </source>
</evidence>
<sequence>MKKKSIILISIFILLLIFSFKYLEKQPSEVYLNNGVNFSSKVSGNRFQVLKDGEWQDILIKGVNIGMTRPGKWPGEAGISKEEYSRWFQAIGEMNANAIRTYTIHPPEFYKELKKYNEKHENKVYLFQGVWIDEEPLEETLDAFKLDNMLPFKEEINRIVDVVHGNITLPERPGHASGKYTADVSPYVIGWILGIEWYPYMVDNMNSTRMDKGDYDGNFVYTEGAKPFENWLADIMDHTLTYEMEKYKWQRPVSFTNWVSTDMLKQSYEPLEQEDIASIDPNVIKLKNIETGYFASYHVYPYYPDFLNFDPKYTKHIDHRGKANNYAGYLQDLIKAHEIPVLIAEFGIPSSRGMTHVNVHGWNQGFISEEEQGNIVANLFEDIVHEGYLGGIIFTWQDEWFKRTWNTMDFDNPDRRPYWSNAQTCEQQFGLLSFDRHKVRVDGDMKDWKKNKAKPIYTSDKKNTDKIKNVYMDHDERYVYFAIEYKDLTSTSLDTLIFLDTNPEQGNTTNPYNKNILMESGSEFIIQIKDIDDSRVVVDSYYDSYYYQYGKLLNMLPSNPLFENKDNGLYNPIKLALNKEIVIPKTKQKIPFNDYETGLLRHGNGNPHSQDYDSLADYYVNKKENLIEIRIPWLLIGFTDPSTKEIIGDIYVDGLESRKNIDGIKVAVATFDTKKPEFLDSFPRLKNGKIPSNEIYLYTWDEWNEPIVEERLKRSYYILKDKFSKFEK</sequence>
<reference evidence="1 2" key="1">
    <citation type="submission" date="2022-06" db="EMBL/GenBank/DDBJ databases">
        <title>Isolation of gut microbiota from human fecal samples.</title>
        <authorList>
            <person name="Pamer E.G."/>
            <person name="Barat B."/>
            <person name="Waligurski E."/>
            <person name="Medina S."/>
            <person name="Paddock L."/>
            <person name="Mostad J."/>
        </authorList>
    </citation>
    <scope>NUCLEOTIDE SEQUENCE [LARGE SCALE GENOMIC DNA]</scope>
    <source>
        <strain evidence="1 2">DFI.7.95</strain>
    </source>
</reference>
<dbReference type="Proteomes" id="UP001524478">
    <property type="component" value="Unassembled WGS sequence"/>
</dbReference>
<dbReference type="EMBL" id="JANGAC010000007">
    <property type="protein sequence ID" value="MCQ4923686.1"/>
    <property type="molecule type" value="Genomic_DNA"/>
</dbReference>
<dbReference type="InterPro" id="IPR017853">
    <property type="entry name" value="GH"/>
</dbReference>
<name>A0ABT1SB39_9FIRM</name>
<evidence type="ECO:0000313" key="1">
    <source>
        <dbReference type="EMBL" id="MCQ4923686.1"/>
    </source>
</evidence>
<proteinExistence type="predicted"/>
<keyword evidence="2" id="KW-1185">Reference proteome</keyword>
<gene>
    <name evidence="1" type="ORF">NE686_11340</name>
</gene>
<dbReference type="SUPFAM" id="SSF51445">
    <property type="entry name" value="(Trans)glycosidases"/>
    <property type="match status" value="1"/>
</dbReference>
<protein>
    <recommendedName>
        <fullName evidence="3">Family 2 glycosyl transferase</fullName>
    </recommendedName>
</protein>
<accession>A0ABT1SB39</accession>
<evidence type="ECO:0000313" key="2">
    <source>
        <dbReference type="Proteomes" id="UP001524478"/>
    </source>
</evidence>
<organism evidence="1 2">
    <name type="scientific">Tissierella carlieri</name>
    <dbReference type="NCBI Taxonomy" id="689904"/>
    <lineage>
        <taxon>Bacteria</taxon>
        <taxon>Bacillati</taxon>
        <taxon>Bacillota</taxon>
        <taxon>Tissierellia</taxon>
        <taxon>Tissierellales</taxon>
        <taxon>Tissierellaceae</taxon>
        <taxon>Tissierella</taxon>
    </lineage>
</organism>
<comment type="caution">
    <text evidence="1">The sequence shown here is derived from an EMBL/GenBank/DDBJ whole genome shotgun (WGS) entry which is preliminary data.</text>
</comment>